<accession>A0A858R4X9</accession>
<keyword evidence="2" id="KW-1185">Reference proteome</keyword>
<evidence type="ECO:0000313" key="1">
    <source>
        <dbReference type="EMBL" id="QJE72437.1"/>
    </source>
</evidence>
<dbReference type="KEGG" id="acru:HHL28_04395"/>
<name>A0A858R4X9_9PROT</name>
<dbReference type="Proteomes" id="UP000501891">
    <property type="component" value="Chromosome"/>
</dbReference>
<organism evidence="1 2">
    <name type="scientific">Aerophototrophica crusticola</name>
    <dbReference type="NCBI Taxonomy" id="1709002"/>
    <lineage>
        <taxon>Bacteria</taxon>
        <taxon>Pseudomonadati</taxon>
        <taxon>Pseudomonadota</taxon>
        <taxon>Alphaproteobacteria</taxon>
        <taxon>Rhodospirillales</taxon>
        <taxon>Rhodospirillaceae</taxon>
        <taxon>Aerophototrophica</taxon>
    </lineage>
</organism>
<sequence>MGRLRPPRNEGILLSLSREEQDTLRAILAESAAEEPPPPPARPPLWPKLLAAGLSLAIPLALVLSLPEARDAILGAVMRALAVLANP</sequence>
<reference evidence="1" key="1">
    <citation type="submission" date="2020-04" db="EMBL/GenBank/DDBJ databases">
        <title>A desert anoxygenic phototrophic bacterium fixes CO2 using RubisCO under aerobic conditions.</title>
        <authorList>
            <person name="Tang K."/>
        </authorList>
    </citation>
    <scope>NUCLEOTIDE SEQUENCE [LARGE SCALE GENOMIC DNA]</scope>
    <source>
        <strain evidence="1">MIMtkB3</strain>
    </source>
</reference>
<protein>
    <submittedName>
        <fullName evidence="1">Uncharacterized protein</fullName>
    </submittedName>
</protein>
<proteinExistence type="predicted"/>
<dbReference type="EMBL" id="CP051775">
    <property type="protein sequence ID" value="QJE72437.1"/>
    <property type="molecule type" value="Genomic_DNA"/>
</dbReference>
<dbReference type="AlphaFoldDB" id="A0A858R4X9"/>
<evidence type="ECO:0000313" key="2">
    <source>
        <dbReference type="Proteomes" id="UP000501891"/>
    </source>
</evidence>
<gene>
    <name evidence="1" type="ORF">HHL28_04395</name>
</gene>